<dbReference type="Proteomes" id="UP001595891">
    <property type="component" value="Unassembled WGS sequence"/>
</dbReference>
<keyword evidence="2" id="KW-1185">Reference proteome</keyword>
<proteinExistence type="predicted"/>
<name>A0ABV9EBB3_9ACTN</name>
<gene>
    <name evidence="1" type="ORF">ACFO8L_11020</name>
</gene>
<dbReference type="EMBL" id="JBHSFN010000005">
    <property type="protein sequence ID" value="MFC4586608.1"/>
    <property type="molecule type" value="Genomic_DNA"/>
</dbReference>
<sequence length="213" mass="22626">MPGTFGESFWSSARRTPVLYPDAVTLAPEASSEEILAAIDHDSAEASVKDSFADLDLRGAGFRVLFDAQWIMRPPGPATSADRLRAVTGDPISWAVITTEIKLQDWESNHFSGLDESLFPAALLTEPGVALLAGRIEGDIVCGAVLNDSGQAVGVSNVFASGCDLPAAWEGAVTMATALFPAHPLVAYDRPDDLDSPLSQNFTPIGPLRIWTT</sequence>
<reference evidence="2" key="1">
    <citation type="journal article" date="2019" name="Int. J. Syst. Evol. Microbiol.">
        <title>The Global Catalogue of Microorganisms (GCM) 10K type strain sequencing project: providing services to taxonomists for standard genome sequencing and annotation.</title>
        <authorList>
            <consortium name="The Broad Institute Genomics Platform"/>
            <consortium name="The Broad Institute Genome Sequencing Center for Infectious Disease"/>
            <person name="Wu L."/>
            <person name="Ma J."/>
        </authorList>
    </citation>
    <scope>NUCLEOTIDE SEQUENCE [LARGE SCALE GENOMIC DNA]</scope>
    <source>
        <strain evidence="2">CCUG 49560</strain>
    </source>
</reference>
<dbReference type="RefSeq" id="WP_262841379.1">
    <property type="nucleotide sequence ID" value="NZ_JANZYP010000005.1"/>
</dbReference>
<evidence type="ECO:0000313" key="1">
    <source>
        <dbReference type="EMBL" id="MFC4586608.1"/>
    </source>
</evidence>
<organism evidence="1 2">
    <name type="scientific">Sphaerisporangium corydalis</name>
    <dbReference type="NCBI Taxonomy" id="1441875"/>
    <lineage>
        <taxon>Bacteria</taxon>
        <taxon>Bacillati</taxon>
        <taxon>Actinomycetota</taxon>
        <taxon>Actinomycetes</taxon>
        <taxon>Streptosporangiales</taxon>
        <taxon>Streptosporangiaceae</taxon>
        <taxon>Sphaerisporangium</taxon>
    </lineage>
</organism>
<accession>A0ABV9EBB3</accession>
<comment type="caution">
    <text evidence="1">The sequence shown here is derived from an EMBL/GenBank/DDBJ whole genome shotgun (WGS) entry which is preliminary data.</text>
</comment>
<evidence type="ECO:0008006" key="3">
    <source>
        <dbReference type="Google" id="ProtNLM"/>
    </source>
</evidence>
<evidence type="ECO:0000313" key="2">
    <source>
        <dbReference type="Proteomes" id="UP001595891"/>
    </source>
</evidence>
<protein>
    <recommendedName>
        <fullName evidence="3">GNAT family N-acetyltransferase</fullName>
    </recommendedName>
</protein>